<dbReference type="PANTHER" id="PTHR43582">
    <property type="entry name" value="LINEARMYCIN RESISTANCE ATP-BINDING PROTEIN LNRL"/>
    <property type="match status" value="1"/>
</dbReference>
<dbReference type="SMART" id="SM00382">
    <property type="entry name" value="AAA"/>
    <property type="match status" value="1"/>
</dbReference>
<name>A0A2V2NAL4_9EURY</name>
<dbReference type="GO" id="GO:1900753">
    <property type="term" value="P:doxorubicin transport"/>
    <property type="evidence" value="ECO:0007669"/>
    <property type="project" value="InterPro"/>
</dbReference>
<dbReference type="SUPFAM" id="SSF52540">
    <property type="entry name" value="P-loop containing nucleoside triphosphate hydrolases"/>
    <property type="match status" value="1"/>
</dbReference>
<dbReference type="InterPro" id="IPR003439">
    <property type="entry name" value="ABC_transporter-like_ATP-bd"/>
</dbReference>
<accession>A0A2V2NAL4</accession>
<keyword evidence="4" id="KW-0547">Nucleotide-binding</keyword>
<dbReference type="Pfam" id="PF13732">
    <property type="entry name" value="DrrA1-3_C"/>
    <property type="match status" value="1"/>
</dbReference>
<dbReference type="InterPro" id="IPR017871">
    <property type="entry name" value="ABC_transporter-like_CS"/>
</dbReference>
<evidence type="ECO:0000256" key="7">
    <source>
        <dbReference type="ARBA" id="ARBA00023136"/>
    </source>
</evidence>
<dbReference type="InterPro" id="IPR003593">
    <property type="entry name" value="AAA+_ATPase"/>
</dbReference>
<dbReference type="PANTHER" id="PTHR43582:SF4">
    <property type="entry name" value="ANTIBIOTIC RESISTANCE ABC TRANSPORTER ATP-BINDING PROTEIN"/>
    <property type="match status" value="1"/>
</dbReference>
<dbReference type="GO" id="GO:0005524">
    <property type="term" value="F:ATP binding"/>
    <property type="evidence" value="ECO:0007669"/>
    <property type="project" value="UniProtKB-KW"/>
</dbReference>
<evidence type="ECO:0000256" key="2">
    <source>
        <dbReference type="ARBA" id="ARBA00022448"/>
    </source>
</evidence>
<evidence type="ECO:0000313" key="10">
    <source>
        <dbReference type="EMBL" id="PWR72601.1"/>
    </source>
</evidence>
<evidence type="ECO:0000256" key="4">
    <source>
        <dbReference type="ARBA" id="ARBA00022741"/>
    </source>
</evidence>
<dbReference type="InterPro" id="IPR025302">
    <property type="entry name" value="DrrA1/2-like_C"/>
</dbReference>
<proteinExistence type="inferred from homology"/>
<dbReference type="GO" id="GO:0005886">
    <property type="term" value="C:plasma membrane"/>
    <property type="evidence" value="ECO:0007669"/>
    <property type="project" value="UniProtKB-SubCell"/>
</dbReference>
<comment type="caution">
    <text evidence="10">The sequence shown here is derived from an EMBL/GenBank/DDBJ whole genome shotgun (WGS) entry which is preliminary data.</text>
</comment>
<protein>
    <submittedName>
        <fullName evidence="10">Daunorubicin ABC transporter ATP-binding protein</fullName>
    </submittedName>
</protein>
<dbReference type="PROSITE" id="PS00211">
    <property type="entry name" value="ABC_TRANSPORTER_1"/>
    <property type="match status" value="1"/>
</dbReference>
<dbReference type="FunFam" id="3.40.50.300:FF:000589">
    <property type="entry name" value="ABC transporter, ATP-binding subunit"/>
    <property type="match status" value="1"/>
</dbReference>
<evidence type="ECO:0000256" key="6">
    <source>
        <dbReference type="ARBA" id="ARBA00022967"/>
    </source>
</evidence>
<sequence>MNENIVEVSNFSYSYGELEAVKDISFQVKKGEVFSFLGPNGAGKSTVINSLITLLPLQKGTVQIAGYDLRTEQENVRQSIGIVFQKITLDKDMTVRETLEFHGSIYLMGGAEKKNRIIELLKLVELTEKADVLVSTLSGGMKRRLEIARGLMTRPKVLFLDEPTIGLDPQTRRKTWEYLRSVNEEGTTVFLTTHYMDEADLLSDQIALIDHGKIVIQGTPAELKQSLGNDIVYLETSDNTRATDILKNIAGVRNISCYEGKLLITSEYDGTRLLPEIIREVNEGQIDVCAVNLKKPSMDDVFLHYTGTEMRD</sequence>
<keyword evidence="5 10" id="KW-0067">ATP-binding</keyword>
<dbReference type="Proteomes" id="UP000245657">
    <property type="component" value="Unassembled WGS sequence"/>
</dbReference>
<dbReference type="EMBL" id="QGMY01000006">
    <property type="protein sequence ID" value="PWR72601.1"/>
    <property type="molecule type" value="Genomic_DNA"/>
</dbReference>
<comment type="similarity">
    <text evidence="8">Belongs to the ABC transporter superfamily. Drug exporter-1 (DrugE1) (TC 3.A.1.105) family.</text>
</comment>
<organism evidence="10 11">
    <name type="scientific">Methanospirillum lacunae</name>
    <dbReference type="NCBI Taxonomy" id="668570"/>
    <lineage>
        <taxon>Archaea</taxon>
        <taxon>Methanobacteriati</taxon>
        <taxon>Methanobacteriota</taxon>
        <taxon>Stenosarchaea group</taxon>
        <taxon>Methanomicrobia</taxon>
        <taxon>Methanomicrobiales</taxon>
        <taxon>Methanospirillaceae</taxon>
        <taxon>Methanospirillum</taxon>
    </lineage>
</organism>
<keyword evidence="6" id="KW-1278">Translocase</keyword>
<reference evidence="10 11" key="1">
    <citation type="submission" date="2018-05" db="EMBL/GenBank/DDBJ databases">
        <title>Draft genome of Methanospirillum lacunae Ki8-1.</title>
        <authorList>
            <person name="Dueholm M.S."/>
            <person name="Nielsen P.H."/>
            <person name="Bakmann L.F."/>
            <person name="Otzen D.E."/>
        </authorList>
    </citation>
    <scope>NUCLEOTIDE SEQUENCE [LARGE SCALE GENOMIC DNA]</scope>
    <source>
        <strain evidence="10 11">Ki8-1</strain>
    </source>
</reference>
<dbReference type="Gene3D" id="3.40.50.300">
    <property type="entry name" value="P-loop containing nucleotide triphosphate hydrolases"/>
    <property type="match status" value="1"/>
</dbReference>
<dbReference type="RefSeq" id="WP_109968112.1">
    <property type="nucleotide sequence ID" value="NZ_CP176093.1"/>
</dbReference>
<dbReference type="GO" id="GO:0043215">
    <property type="term" value="P:daunorubicin transport"/>
    <property type="evidence" value="ECO:0007669"/>
    <property type="project" value="InterPro"/>
</dbReference>
<dbReference type="GO" id="GO:0016887">
    <property type="term" value="F:ATP hydrolysis activity"/>
    <property type="evidence" value="ECO:0007669"/>
    <property type="project" value="InterPro"/>
</dbReference>
<evidence type="ECO:0000256" key="3">
    <source>
        <dbReference type="ARBA" id="ARBA00022475"/>
    </source>
</evidence>
<evidence type="ECO:0000256" key="1">
    <source>
        <dbReference type="ARBA" id="ARBA00004413"/>
    </source>
</evidence>
<dbReference type="PROSITE" id="PS50893">
    <property type="entry name" value="ABC_TRANSPORTER_2"/>
    <property type="match status" value="1"/>
</dbReference>
<evidence type="ECO:0000256" key="8">
    <source>
        <dbReference type="ARBA" id="ARBA00049985"/>
    </source>
</evidence>
<gene>
    <name evidence="10" type="ORF">DK846_06440</name>
</gene>
<keyword evidence="7" id="KW-0472">Membrane</keyword>
<evidence type="ECO:0000259" key="9">
    <source>
        <dbReference type="PROSITE" id="PS50893"/>
    </source>
</evidence>
<dbReference type="InterPro" id="IPR027417">
    <property type="entry name" value="P-loop_NTPase"/>
</dbReference>
<keyword evidence="3" id="KW-1003">Cell membrane</keyword>
<dbReference type="Pfam" id="PF00005">
    <property type="entry name" value="ABC_tran"/>
    <property type="match status" value="1"/>
</dbReference>
<comment type="subcellular location">
    <subcellularLocation>
        <location evidence="1">Cell membrane</location>
        <topology evidence="1">Peripheral membrane protein</topology>
        <orientation evidence="1">Cytoplasmic side</orientation>
    </subcellularLocation>
</comment>
<dbReference type="OrthoDB" id="31298at2157"/>
<keyword evidence="11" id="KW-1185">Reference proteome</keyword>
<dbReference type="NCBIfam" id="TIGR01188">
    <property type="entry name" value="drrA"/>
    <property type="match status" value="1"/>
</dbReference>
<dbReference type="AlphaFoldDB" id="A0A2V2NAL4"/>
<keyword evidence="2" id="KW-0813">Transport</keyword>
<evidence type="ECO:0000313" key="11">
    <source>
        <dbReference type="Proteomes" id="UP000245657"/>
    </source>
</evidence>
<feature type="domain" description="ABC transporter" evidence="9">
    <location>
        <begin position="6"/>
        <end position="236"/>
    </location>
</feature>
<dbReference type="GeneID" id="97548719"/>
<evidence type="ECO:0000256" key="5">
    <source>
        <dbReference type="ARBA" id="ARBA00022840"/>
    </source>
</evidence>
<dbReference type="InterPro" id="IPR005894">
    <property type="entry name" value="DrrA"/>
</dbReference>